<dbReference type="GO" id="GO:0005886">
    <property type="term" value="C:plasma membrane"/>
    <property type="evidence" value="ECO:0007669"/>
    <property type="project" value="TreeGrafter"/>
</dbReference>
<comment type="similarity">
    <text evidence="1">Belongs to the CpsD/CapB family.</text>
</comment>
<feature type="coiled-coil region" evidence="9">
    <location>
        <begin position="350"/>
        <end position="423"/>
    </location>
</feature>
<dbReference type="PANTHER" id="PTHR32309">
    <property type="entry name" value="TYROSINE-PROTEIN KINASE"/>
    <property type="match status" value="1"/>
</dbReference>
<evidence type="ECO:0000313" key="12">
    <source>
        <dbReference type="EMBL" id="SUS07419.1"/>
    </source>
</evidence>
<reference evidence="12" key="1">
    <citation type="submission" date="2018-07" db="EMBL/GenBank/DDBJ databases">
        <authorList>
            <person name="Quirk P.G."/>
            <person name="Krulwich T.A."/>
        </authorList>
    </citation>
    <scope>NUCLEOTIDE SEQUENCE</scope>
</reference>
<evidence type="ECO:0000256" key="7">
    <source>
        <dbReference type="ARBA" id="ARBA00023137"/>
    </source>
</evidence>
<dbReference type="PANTHER" id="PTHR32309:SF13">
    <property type="entry name" value="FERRIC ENTEROBACTIN TRANSPORT PROTEIN FEPE"/>
    <property type="match status" value="1"/>
</dbReference>
<keyword evidence="10" id="KW-0472">Membrane</keyword>
<keyword evidence="10" id="KW-0812">Transmembrane</keyword>
<dbReference type="SUPFAM" id="SSF52540">
    <property type="entry name" value="P-loop containing nucleoside triphosphate hydrolases"/>
    <property type="match status" value="1"/>
</dbReference>
<keyword evidence="6" id="KW-0067">ATP-binding</keyword>
<evidence type="ECO:0000256" key="2">
    <source>
        <dbReference type="ARBA" id="ARBA00011903"/>
    </source>
</evidence>
<dbReference type="InterPro" id="IPR050445">
    <property type="entry name" value="Bact_polysacc_biosynth/exp"/>
</dbReference>
<dbReference type="GO" id="GO:0004713">
    <property type="term" value="F:protein tyrosine kinase activity"/>
    <property type="evidence" value="ECO:0007669"/>
    <property type="project" value="TreeGrafter"/>
</dbReference>
<evidence type="ECO:0000256" key="3">
    <source>
        <dbReference type="ARBA" id="ARBA00022679"/>
    </source>
</evidence>
<keyword evidence="4" id="KW-0547">Nucleotide-binding</keyword>
<dbReference type="EMBL" id="UIDG01000370">
    <property type="protein sequence ID" value="SUS07419.1"/>
    <property type="molecule type" value="Genomic_DNA"/>
</dbReference>
<feature type="transmembrane region" description="Helical" evidence="10">
    <location>
        <begin position="40"/>
        <end position="60"/>
    </location>
</feature>
<gene>
    <name evidence="12" type="ORF">DF3PB_4310001</name>
</gene>
<evidence type="ECO:0000256" key="5">
    <source>
        <dbReference type="ARBA" id="ARBA00022777"/>
    </source>
</evidence>
<evidence type="ECO:0000256" key="10">
    <source>
        <dbReference type="SAM" id="Phobius"/>
    </source>
</evidence>
<dbReference type="InterPro" id="IPR025669">
    <property type="entry name" value="AAA_dom"/>
</dbReference>
<dbReference type="Gene3D" id="3.40.50.300">
    <property type="entry name" value="P-loop containing nucleotide triphosphate hydrolases"/>
    <property type="match status" value="1"/>
</dbReference>
<dbReference type="AlphaFoldDB" id="A0A380TI91"/>
<evidence type="ECO:0000256" key="6">
    <source>
        <dbReference type="ARBA" id="ARBA00022840"/>
    </source>
</evidence>
<sequence>MRPLLDDSILRAEHAPATPFTPRRERALIDVLAAMWRRRWLVLGFAAAGLVLALAALMLIRPLYRAESVIQLDLRTVELGELKPVFLRPLADQPNVRLRSEVDLIRSAAIARDVVSHLDLTADPEFNPFMGSRIVSLDGLSQLLYRLQAARRTATAPGATDPDSPDPQQVEAAVVKAVLRRLSVENDGKSYTIVIRFASADPAKAATIANTFAQRYLEQQVQANARTSQDVSEWLRRQMFSAREQVREAEAAIQAYRTESGLVGPDGTDLGDAGQRLAEINRQLADAAATRVALEARVKLVNEKAAAGTDGAISEVLASPAIQNLQQAQVALIRQRAELAVLYADGHPALKRLDAEAQEIERRIRQETQRISGAITGELRIAVERERRLKAQQENLRASLDDMDRRQARLRELELEAESKRALFRSIATSHQQTQAMLDINRVSGRLVADATVPLYPDSPQPALVLAIAIVAALLAAAVVAARLERDDGFASSQEVETMLEVPCLATVPSVGSNERRVSFGRRPQADHVRALFAEAMRTACTRILTLMPSQQPRVLTVTSSLGDEGKSVCAVSLACAFAGLGMKTLVIDADFRRPTVSKLIGSGNGPSLAEALSDKVSFASALQPAAEKNLYVLGNRRPIESGNGLLSSAAVERLIRWAGEAFDIVIVDTPPVMLAADALAVAPLSGAVLYAVHWKKTPKEAVRAGFLRLDDANARVLGVMLTRVDVGHAADPVQTRRRALDLIPQPVRRAA</sequence>
<evidence type="ECO:0000256" key="1">
    <source>
        <dbReference type="ARBA" id="ARBA00007316"/>
    </source>
</evidence>
<comment type="catalytic activity">
    <reaction evidence="8">
        <text>L-tyrosyl-[protein] + ATP = O-phospho-L-tyrosyl-[protein] + ADP + H(+)</text>
        <dbReference type="Rhea" id="RHEA:10596"/>
        <dbReference type="Rhea" id="RHEA-COMP:10136"/>
        <dbReference type="Rhea" id="RHEA-COMP:20101"/>
        <dbReference type="ChEBI" id="CHEBI:15378"/>
        <dbReference type="ChEBI" id="CHEBI:30616"/>
        <dbReference type="ChEBI" id="CHEBI:46858"/>
        <dbReference type="ChEBI" id="CHEBI:61978"/>
        <dbReference type="ChEBI" id="CHEBI:456216"/>
        <dbReference type="EC" id="2.7.10.2"/>
    </reaction>
</comment>
<evidence type="ECO:0000256" key="9">
    <source>
        <dbReference type="SAM" id="Coils"/>
    </source>
</evidence>
<dbReference type="EC" id="2.7.10.2" evidence="2"/>
<organism evidence="12">
    <name type="scientific">metagenome</name>
    <dbReference type="NCBI Taxonomy" id="256318"/>
    <lineage>
        <taxon>unclassified sequences</taxon>
        <taxon>metagenomes</taxon>
    </lineage>
</organism>
<feature type="coiled-coil region" evidence="9">
    <location>
        <begin position="239"/>
        <end position="297"/>
    </location>
</feature>
<evidence type="ECO:0000256" key="8">
    <source>
        <dbReference type="ARBA" id="ARBA00051245"/>
    </source>
</evidence>
<evidence type="ECO:0000256" key="4">
    <source>
        <dbReference type="ARBA" id="ARBA00022741"/>
    </source>
</evidence>
<keyword evidence="10" id="KW-1133">Transmembrane helix</keyword>
<dbReference type="InterPro" id="IPR027417">
    <property type="entry name" value="P-loop_NTPase"/>
</dbReference>
<keyword evidence="3" id="KW-0808">Transferase</keyword>
<keyword evidence="7" id="KW-0829">Tyrosine-protein kinase</keyword>
<protein>
    <recommendedName>
        <fullName evidence="2">non-specific protein-tyrosine kinase</fullName>
        <ecNumber evidence="2">2.7.10.2</ecNumber>
    </recommendedName>
</protein>
<accession>A0A380TI91</accession>
<dbReference type="CDD" id="cd05387">
    <property type="entry name" value="BY-kinase"/>
    <property type="match status" value="1"/>
</dbReference>
<keyword evidence="5" id="KW-0418">Kinase</keyword>
<proteinExistence type="inferred from homology"/>
<keyword evidence="9" id="KW-0175">Coiled coil</keyword>
<evidence type="ECO:0000259" key="11">
    <source>
        <dbReference type="Pfam" id="PF13614"/>
    </source>
</evidence>
<dbReference type="InterPro" id="IPR005702">
    <property type="entry name" value="Wzc-like_C"/>
</dbReference>
<dbReference type="Pfam" id="PF13614">
    <property type="entry name" value="AAA_31"/>
    <property type="match status" value="1"/>
</dbReference>
<feature type="domain" description="AAA" evidence="11">
    <location>
        <begin position="555"/>
        <end position="679"/>
    </location>
</feature>
<name>A0A380TI91_9ZZZZ</name>